<dbReference type="Proteomes" id="UP000664795">
    <property type="component" value="Unassembled WGS sequence"/>
</dbReference>
<dbReference type="SUPFAM" id="SSF69318">
    <property type="entry name" value="Integrin alpha N-terminal domain"/>
    <property type="match status" value="1"/>
</dbReference>
<comment type="caution">
    <text evidence="7">The sequence shown here is derived from an EMBL/GenBank/DDBJ whole genome shotgun (WGS) entry which is preliminary data.</text>
</comment>
<keyword evidence="8" id="KW-1185">Reference proteome</keyword>
<dbReference type="PANTHER" id="PTHR44103">
    <property type="entry name" value="PROPROTEIN CONVERTASE P"/>
    <property type="match status" value="1"/>
</dbReference>
<dbReference type="GO" id="GO:0046872">
    <property type="term" value="F:metal ion binding"/>
    <property type="evidence" value="ECO:0007669"/>
    <property type="project" value="UniProtKB-KW"/>
</dbReference>
<evidence type="ECO:0000259" key="6">
    <source>
        <dbReference type="PROSITE" id="PS51007"/>
    </source>
</evidence>
<evidence type="ECO:0000256" key="1">
    <source>
        <dbReference type="ARBA" id="ARBA00022617"/>
    </source>
</evidence>
<organism evidence="7 8">
    <name type="scientific">Fibrella aquatilis</name>
    <dbReference type="NCBI Taxonomy" id="2817059"/>
    <lineage>
        <taxon>Bacteria</taxon>
        <taxon>Pseudomonadati</taxon>
        <taxon>Bacteroidota</taxon>
        <taxon>Cytophagia</taxon>
        <taxon>Cytophagales</taxon>
        <taxon>Spirosomataceae</taxon>
        <taxon>Fibrella</taxon>
    </lineage>
</organism>
<feature type="domain" description="Cytochrome c" evidence="6">
    <location>
        <begin position="35"/>
        <end position="127"/>
    </location>
</feature>
<reference evidence="7 8" key="1">
    <citation type="submission" date="2021-03" db="EMBL/GenBank/DDBJ databases">
        <title>Fibrella sp. HMF5036 genome sequencing and assembly.</title>
        <authorList>
            <person name="Kang H."/>
            <person name="Kim H."/>
            <person name="Bae S."/>
            <person name="Joh K."/>
        </authorList>
    </citation>
    <scope>NUCLEOTIDE SEQUENCE [LARGE SCALE GENOMIC DNA]</scope>
    <source>
        <strain evidence="7 8">HMF5036</strain>
    </source>
</reference>
<evidence type="ECO:0000313" key="7">
    <source>
        <dbReference type="EMBL" id="MBO0934212.1"/>
    </source>
</evidence>
<protein>
    <submittedName>
        <fullName evidence="7">VCBS repeat-containing protein</fullName>
    </submittedName>
</protein>
<dbReference type="GO" id="GO:0020037">
    <property type="term" value="F:heme binding"/>
    <property type="evidence" value="ECO:0007669"/>
    <property type="project" value="InterPro"/>
</dbReference>
<dbReference type="GO" id="GO:0009055">
    <property type="term" value="F:electron transfer activity"/>
    <property type="evidence" value="ECO:0007669"/>
    <property type="project" value="InterPro"/>
</dbReference>
<evidence type="ECO:0000256" key="3">
    <source>
        <dbReference type="ARBA" id="ARBA00022729"/>
    </source>
</evidence>
<evidence type="ECO:0000256" key="2">
    <source>
        <dbReference type="ARBA" id="ARBA00022723"/>
    </source>
</evidence>
<dbReference type="SUPFAM" id="SSF46626">
    <property type="entry name" value="Cytochrome c"/>
    <property type="match status" value="1"/>
</dbReference>
<dbReference type="PROSITE" id="PS51007">
    <property type="entry name" value="CYTC"/>
    <property type="match status" value="1"/>
</dbReference>
<keyword evidence="2 5" id="KW-0479">Metal-binding</keyword>
<dbReference type="InterPro" id="IPR028994">
    <property type="entry name" value="Integrin_alpha_N"/>
</dbReference>
<dbReference type="InterPro" id="IPR036909">
    <property type="entry name" value="Cyt_c-like_dom_sf"/>
</dbReference>
<sequence length="514" mass="55889">MPYFNGMHMPKVGTVLSSASLLIGWLIVTSVSCSAPPQTGEALAKVYCASCHQYADPALLDKKTWQTGVLPHMALRLGIITDTLDLMRHQAQLEEQEKGVKLGYLPAAPVLSAADWKKIVAFYAATAPDSLPHAPTPTVAELPLFSPRAPADSLLSLTTLLQIDPAAHTLRVGTSRGDVFTLDSRLRRLDSLHLTSAVSDLRQLPGQNKLAYLLMGIMTPNDQKAGSLRLAGALNPLIDSLHRPVQLSTGDLNHDAQPDLVICEYGHNVGQLSVYTQTGGTYQKAFTDPIPGARQAIIRDVNADGWADMLVLFAQGDEQVALYSNQHDGTFQKKTLLRFPPVYGSSYLELADMNGDGHPDLICTNGDNADYSQIIKPYHGIRVYLNDGHFGFKQACFYPMPGAGQVLARDFDHDGDLDLAAISAFPDFSHNKPQVFVYLENKGKLTFTPRSFAGADAGRWLVMQAGDLDGDGDDDLALGAYVRTLSPTPAAWTTRWQTTKAGLLVLENTFSSRK</sequence>
<name>A0A939G865_9BACT</name>
<keyword evidence="4 5" id="KW-0408">Iron</keyword>
<proteinExistence type="predicted"/>
<dbReference type="Gene3D" id="2.130.10.130">
    <property type="entry name" value="Integrin alpha, N-terminal"/>
    <property type="match status" value="2"/>
</dbReference>
<evidence type="ECO:0000256" key="5">
    <source>
        <dbReference type="PROSITE-ProRule" id="PRU00433"/>
    </source>
</evidence>
<dbReference type="InterPro" id="IPR013517">
    <property type="entry name" value="FG-GAP"/>
</dbReference>
<gene>
    <name evidence="7" type="ORF">J2I48_24610</name>
</gene>
<evidence type="ECO:0000256" key="4">
    <source>
        <dbReference type="ARBA" id="ARBA00023004"/>
    </source>
</evidence>
<keyword evidence="1 5" id="KW-0349">Heme</keyword>
<dbReference type="AlphaFoldDB" id="A0A939G865"/>
<dbReference type="Pfam" id="PF01839">
    <property type="entry name" value="FG-GAP"/>
    <property type="match status" value="1"/>
</dbReference>
<accession>A0A939G865</accession>
<dbReference type="PANTHER" id="PTHR44103:SF1">
    <property type="entry name" value="PROPROTEIN CONVERTASE P"/>
    <property type="match status" value="1"/>
</dbReference>
<keyword evidence="3" id="KW-0732">Signal</keyword>
<dbReference type="Pfam" id="PF13517">
    <property type="entry name" value="FG-GAP_3"/>
    <property type="match status" value="1"/>
</dbReference>
<dbReference type="InterPro" id="IPR009056">
    <property type="entry name" value="Cyt_c-like_dom"/>
</dbReference>
<evidence type="ECO:0000313" key="8">
    <source>
        <dbReference type="Proteomes" id="UP000664795"/>
    </source>
</evidence>
<dbReference type="EMBL" id="JAFMYU010000028">
    <property type="protein sequence ID" value="MBO0934212.1"/>
    <property type="molecule type" value="Genomic_DNA"/>
</dbReference>